<gene>
    <name evidence="1" type="ORF">AUC69_00990</name>
</gene>
<sequence length="77" mass="8370">MGQPAYLKAWKAMLAGETVPPWVNSFTQTQNATSAPSKSVPVGGQPYTLGWICKPHDCGDNQLYVLFTPQARQAGDF</sequence>
<dbReference type="AlphaFoldDB" id="A0A1E3W5S7"/>
<dbReference type="SUPFAM" id="SSF89872">
    <property type="entry name" value="Inhibitor of vertebrate lysozyme, Ivy"/>
    <property type="match status" value="1"/>
</dbReference>
<organism evidence="1 2">
    <name type="scientific">Methyloceanibacter superfactus</name>
    <dbReference type="NCBI Taxonomy" id="1774969"/>
    <lineage>
        <taxon>Bacteria</taxon>
        <taxon>Pseudomonadati</taxon>
        <taxon>Pseudomonadota</taxon>
        <taxon>Alphaproteobacteria</taxon>
        <taxon>Hyphomicrobiales</taxon>
        <taxon>Hyphomicrobiaceae</taxon>
        <taxon>Methyloceanibacter</taxon>
    </lineage>
</organism>
<evidence type="ECO:0008006" key="3">
    <source>
        <dbReference type="Google" id="ProtNLM"/>
    </source>
</evidence>
<dbReference type="EMBL" id="LPWF01000013">
    <property type="protein sequence ID" value="ODS00467.1"/>
    <property type="molecule type" value="Genomic_DNA"/>
</dbReference>
<evidence type="ECO:0000313" key="2">
    <source>
        <dbReference type="Proteomes" id="UP000094472"/>
    </source>
</evidence>
<comment type="caution">
    <text evidence="1">The sequence shown here is derived from an EMBL/GenBank/DDBJ whole genome shotgun (WGS) entry which is preliminary data.</text>
</comment>
<reference evidence="1 2" key="1">
    <citation type="journal article" date="2016" name="Environ. Microbiol.">
        <title>New Methyloceanibacter diversity from North Sea sediments includes methanotroph containing solely the soluble methane monooxygenase.</title>
        <authorList>
            <person name="Vekeman B."/>
            <person name="Kerckhof F.M."/>
            <person name="Cremers G."/>
            <person name="de Vos P."/>
            <person name="Vandamme P."/>
            <person name="Boon N."/>
            <person name="Op den Camp H.J."/>
            <person name="Heylen K."/>
        </authorList>
    </citation>
    <scope>NUCLEOTIDE SEQUENCE [LARGE SCALE GENOMIC DNA]</scope>
    <source>
        <strain evidence="1 2">R-67175</strain>
    </source>
</reference>
<dbReference type="InterPro" id="IPR036501">
    <property type="entry name" value="Inhibitor_vert_lysozyme_sf"/>
</dbReference>
<name>A0A1E3W5S7_9HYPH</name>
<dbReference type="STRING" id="1774969.AUC69_00990"/>
<dbReference type="Gene3D" id="3.40.1420.10">
    <property type="entry name" value="Inhibitor of vertebrate lysozyme"/>
    <property type="match status" value="1"/>
</dbReference>
<keyword evidence="2" id="KW-1185">Reference proteome</keyword>
<dbReference type="Proteomes" id="UP000094472">
    <property type="component" value="Unassembled WGS sequence"/>
</dbReference>
<evidence type="ECO:0000313" key="1">
    <source>
        <dbReference type="EMBL" id="ODS00467.1"/>
    </source>
</evidence>
<accession>A0A1E3W5S7</accession>
<proteinExistence type="predicted"/>
<dbReference type="Pfam" id="PF08816">
    <property type="entry name" value="Ivy"/>
    <property type="match status" value="1"/>
</dbReference>
<protein>
    <recommendedName>
        <fullName evidence="3">Inhibitor of vertebrate lysozyme</fullName>
    </recommendedName>
</protein>